<keyword evidence="2" id="KW-0175">Coiled coil</keyword>
<comment type="caution">
    <text evidence="3">The sequence shown here is derived from an EMBL/GenBank/DDBJ whole genome shotgun (WGS) entry which is preliminary data.</text>
</comment>
<dbReference type="Pfam" id="PF04012">
    <property type="entry name" value="PspA_IM30"/>
    <property type="match status" value="1"/>
</dbReference>
<proteinExistence type="inferred from homology"/>
<keyword evidence="4" id="KW-1185">Reference proteome</keyword>
<evidence type="ECO:0000256" key="1">
    <source>
        <dbReference type="ARBA" id="ARBA00043985"/>
    </source>
</evidence>
<comment type="similarity">
    <text evidence="1">Belongs to the PspA/Vipp/IM30 family.</text>
</comment>
<sequence length="224" mass="25919">MSITRRVRDLTVATLNDRLEHAQDPLRVIDAFLREMADAIKETEALHRQCAAHTASVRAQYLQSDSLARRREEQAVLAVKAGEDGVARAALAEKALEEEKRDGYRDLYEQSRRSVDELESRLAELKREYQEVYHKRQYYLARIETLRLQQRMHERTHRYASQGGNWFNRLEDRITDMELEARSLMDVRGGFADRTAQALAFGEDKIEQALAQLKRKLEGGDGKS</sequence>
<evidence type="ECO:0000313" key="4">
    <source>
        <dbReference type="Proteomes" id="UP000309676"/>
    </source>
</evidence>
<dbReference type="Proteomes" id="UP000309676">
    <property type="component" value="Unassembled WGS sequence"/>
</dbReference>
<organism evidence="3 4">
    <name type="scientific">Paenibacillus antri</name>
    <dbReference type="NCBI Taxonomy" id="2582848"/>
    <lineage>
        <taxon>Bacteria</taxon>
        <taxon>Bacillati</taxon>
        <taxon>Bacillota</taxon>
        <taxon>Bacilli</taxon>
        <taxon>Bacillales</taxon>
        <taxon>Paenibacillaceae</taxon>
        <taxon>Paenibacillus</taxon>
    </lineage>
</organism>
<dbReference type="OrthoDB" id="9779630at2"/>
<accession>A0A5R9GDV2</accession>
<reference evidence="3 4" key="1">
    <citation type="submission" date="2019-05" db="EMBL/GenBank/DDBJ databases">
        <authorList>
            <person name="Narsing Rao M.P."/>
            <person name="Li W.J."/>
        </authorList>
    </citation>
    <scope>NUCLEOTIDE SEQUENCE [LARGE SCALE GENOMIC DNA]</scope>
    <source>
        <strain evidence="3 4">SYSU_K30003</strain>
    </source>
</reference>
<dbReference type="AlphaFoldDB" id="A0A5R9GDV2"/>
<evidence type="ECO:0000313" key="3">
    <source>
        <dbReference type="EMBL" id="TLS53289.1"/>
    </source>
</evidence>
<evidence type="ECO:0000256" key="2">
    <source>
        <dbReference type="SAM" id="Coils"/>
    </source>
</evidence>
<feature type="coiled-coil region" evidence="2">
    <location>
        <begin position="101"/>
        <end position="135"/>
    </location>
</feature>
<name>A0A5R9GDV2_9BACL</name>
<dbReference type="InterPro" id="IPR007157">
    <property type="entry name" value="PspA_VIPP1"/>
</dbReference>
<protein>
    <submittedName>
        <fullName evidence="3">PspA/IM30 family protein</fullName>
    </submittedName>
</protein>
<gene>
    <name evidence="3" type="ORF">FE782_03160</name>
</gene>
<dbReference type="PANTHER" id="PTHR31088">
    <property type="entry name" value="MEMBRANE-ASSOCIATED PROTEIN VIPP1, CHLOROPLASTIC"/>
    <property type="match status" value="1"/>
</dbReference>
<dbReference type="EMBL" id="VCIW01000002">
    <property type="protein sequence ID" value="TLS53289.1"/>
    <property type="molecule type" value="Genomic_DNA"/>
</dbReference>
<dbReference type="PANTHER" id="PTHR31088:SF6">
    <property type="entry name" value="PHAGE SHOCK PROTEIN A"/>
    <property type="match status" value="1"/>
</dbReference>
<dbReference type="RefSeq" id="WP_138192444.1">
    <property type="nucleotide sequence ID" value="NZ_VCIW01000002.1"/>
</dbReference>